<keyword evidence="1 2" id="KW-0963">Cytoplasm</keyword>
<dbReference type="PANTHER" id="PTHR30135:SF3">
    <property type="entry name" value="GLUCONEOGENESIS FACTOR-RELATED"/>
    <property type="match status" value="1"/>
</dbReference>
<dbReference type="GO" id="GO:0005737">
    <property type="term" value="C:cytoplasm"/>
    <property type="evidence" value="ECO:0007669"/>
    <property type="project" value="UniProtKB-SubCell"/>
</dbReference>
<evidence type="ECO:0000313" key="4">
    <source>
        <dbReference type="Proteomes" id="UP000030902"/>
    </source>
</evidence>
<dbReference type="InterPro" id="IPR010119">
    <property type="entry name" value="Gluconeogen_factor"/>
</dbReference>
<dbReference type="EMBL" id="CP007496">
    <property type="protein sequence ID" value="AJA06380.1"/>
    <property type="molecule type" value="Genomic_DNA"/>
</dbReference>
<dbReference type="RefSeq" id="WP_052198789.1">
    <property type="nucleotide sequence ID" value="NZ_CP007496.1"/>
</dbReference>
<dbReference type="HAMAP" id="MF_00973">
    <property type="entry name" value="Gluconeogen_factor"/>
    <property type="match status" value="1"/>
</dbReference>
<dbReference type="InterPro" id="IPR038136">
    <property type="entry name" value="CofD-like_dom_sf"/>
</dbReference>
<reference evidence="3 4" key="1">
    <citation type="journal article" date="2015" name="Proc. Natl. Acad. Sci. U.S.A.">
        <title>Cultivation of a human-associated TM7 phylotype reveals a reduced genome and epibiotic parasitic lifestyle.</title>
        <authorList>
            <person name="He X."/>
            <person name="McLean J.S."/>
            <person name="Edlund A."/>
            <person name="Yooseph S."/>
            <person name="Hall A.P."/>
            <person name="Liu S.Y."/>
            <person name="Dorrestein P.C."/>
            <person name="Esquenazi E."/>
            <person name="Hunter R.C."/>
            <person name="Cheng G."/>
            <person name="Nelson K.E."/>
            <person name="Lux R."/>
            <person name="Shi W."/>
        </authorList>
    </citation>
    <scope>NUCLEOTIDE SEQUENCE [LARGE SCALE GENOMIC DNA]</scope>
    <source>
        <strain evidence="3 4">TM7x</strain>
    </source>
</reference>
<keyword evidence="4" id="KW-1185">Reference proteome</keyword>
<comment type="similarity">
    <text evidence="2">Belongs to the gluconeogenesis factor family.</text>
</comment>
<comment type="function">
    <text evidence="2">Required for morphogenesis under gluconeogenic growth conditions.</text>
</comment>
<organism evidence="3 4">
    <name type="scientific">Candidatus Nanosynbacter lyticus</name>
    <dbReference type="NCBI Taxonomy" id="2093824"/>
    <lineage>
        <taxon>Bacteria</taxon>
        <taxon>Candidatus Saccharimonadota</taxon>
        <taxon>Candidatus Saccharimonadia</taxon>
        <taxon>Candidatus Nanosynbacterales</taxon>
        <taxon>Candidatus Nanosynbacteraceae</taxon>
        <taxon>Candidatus Nanosynbacter</taxon>
    </lineage>
</organism>
<dbReference type="GO" id="GO:0008360">
    <property type="term" value="P:regulation of cell shape"/>
    <property type="evidence" value="ECO:0007669"/>
    <property type="project" value="UniProtKB-UniRule"/>
</dbReference>
<gene>
    <name evidence="3" type="ORF">TM7x_01155</name>
</gene>
<dbReference type="AlphaFoldDB" id="A0A6S4GQP1"/>
<dbReference type="Proteomes" id="UP000030902">
    <property type="component" value="Chromosome"/>
</dbReference>
<sequence length="339" mass="37187">MMTSSSNSDYFGVKVVVIGGGTGSFTLLSGLKKYTHSITALVNMVDDGGSTGLLRDELGVLPAGDVRQCLVALSTSPKVRDLFNYRFDEGSMRGHAFGNLFMAALEKMTGSFAEAVELASEVLGVNGRVYPITLDDTTMSIKLKDGTIVNGQHAAESLQIPRGERPWLELKPPAGINPRARQAILDADLVVIAPGLLYGSLAPALLVRGVTRALAETKAKKVYVCNLVTKPTQTDGFTVADFADEIERFSGVNMDYVLYNDHRPPEELIKKYAHDGEYLVEWDKELLKKKHYYASGKRLIADTVWVNKNSGSDPLAAQRSLIRHDADRVARELMRIYFA</sequence>
<evidence type="ECO:0000256" key="2">
    <source>
        <dbReference type="HAMAP-Rule" id="MF_00973"/>
    </source>
</evidence>
<evidence type="ECO:0000313" key="3">
    <source>
        <dbReference type="EMBL" id="AJA06380.1"/>
    </source>
</evidence>
<dbReference type="CDD" id="cd07187">
    <property type="entry name" value="YvcK_like"/>
    <property type="match status" value="1"/>
</dbReference>
<proteinExistence type="inferred from homology"/>
<name>A0A6S4GQP1_9BACT</name>
<dbReference type="InterPro" id="IPR002882">
    <property type="entry name" value="CofD"/>
</dbReference>
<evidence type="ECO:0000256" key="1">
    <source>
        <dbReference type="ARBA" id="ARBA00022490"/>
    </source>
</evidence>
<dbReference type="Gene3D" id="3.40.50.10680">
    <property type="entry name" value="CofD-like domains"/>
    <property type="match status" value="1"/>
</dbReference>
<protein>
    <recommendedName>
        <fullName evidence="2">Putative gluconeogenesis factor</fullName>
    </recommendedName>
</protein>
<dbReference type="KEGG" id="sox:TM7x_01155"/>
<dbReference type="PANTHER" id="PTHR30135">
    <property type="entry name" value="UNCHARACTERIZED PROTEIN YVCK-RELATED"/>
    <property type="match status" value="1"/>
</dbReference>
<dbReference type="SUPFAM" id="SSF142338">
    <property type="entry name" value="CofD-like"/>
    <property type="match status" value="1"/>
</dbReference>
<accession>A0A6S4GQP1</accession>
<dbReference type="NCBIfam" id="TIGR01826">
    <property type="entry name" value="CofD_related"/>
    <property type="match status" value="1"/>
</dbReference>
<dbReference type="GO" id="GO:0043743">
    <property type="term" value="F:LPPG:FO 2-phospho-L-lactate transferase activity"/>
    <property type="evidence" value="ECO:0007669"/>
    <property type="project" value="InterPro"/>
</dbReference>
<comment type="subcellular location">
    <subcellularLocation>
        <location evidence="2">Cytoplasm</location>
    </subcellularLocation>
</comment>
<dbReference type="Pfam" id="PF01933">
    <property type="entry name" value="CofD"/>
    <property type="match status" value="1"/>
</dbReference>